<feature type="transmembrane region" description="Helical" evidence="6">
    <location>
        <begin position="64"/>
        <end position="83"/>
    </location>
</feature>
<gene>
    <name evidence="8" type="ORF">SK128_017045</name>
</gene>
<evidence type="ECO:0000313" key="8">
    <source>
        <dbReference type="EMBL" id="KAK7076195.1"/>
    </source>
</evidence>
<feature type="signal peptide" evidence="7">
    <location>
        <begin position="1"/>
        <end position="17"/>
    </location>
</feature>
<dbReference type="Proteomes" id="UP001381693">
    <property type="component" value="Unassembled WGS sequence"/>
</dbReference>
<comment type="subcellular location">
    <subcellularLocation>
        <location evidence="1 6">Membrane</location>
        <topology evidence="1 6">Multi-pass membrane protein</topology>
    </subcellularLocation>
</comment>
<name>A0AAN9A8N9_HALRR</name>
<dbReference type="GO" id="GO:0005886">
    <property type="term" value="C:plasma membrane"/>
    <property type="evidence" value="ECO:0007669"/>
    <property type="project" value="UniProtKB-ARBA"/>
</dbReference>
<accession>A0AAN9A8N9</accession>
<comment type="caution">
    <text evidence="6">Lacks conserved residue(s) required for the propagation of feature annotation.</text>
</comment>
<keyword evidence="7" id="KW-0732">Signal</keyword>
<evidence type="ECO:0000256" key="3">
    <source>
        <dbReference type="ARBA" id="ARBA00022692"/>
    </source>
</evidence>
<evidence type="ECO:0000256" key="1">
    <source>
        <dbReference type="ARBA" id="ARBA00004141"/>
    </source>
</evidence>
<feature type="chain" id="PRO_5042901998" description="XK-related protein" evidence="7">
    <location>
        <begin position="18"/>
        <end position="159"/>
    </location>
</feature>
<comment type="caution">
    <text evidence="8">The sequence shown here is derived from an EMBL/GenBank/DDBJ whole genome shotgun (WGS) entry which is preliminary data.</text>
</comment>
<evidence type="ECO:0000313" key="9">
    <source>
        <dbReference type="Proteomes" id="UP001381693"/>
    </source>
</evidence>
<keyword evidence="9" id="KW-1185">Reference proteome</keyword>
<comment type="similarity">
    <text evidence="2 6">Belongs to the XK family.</text>
</comment>
<evidence type="ECO:0000256" key="5">
    <source>
        <dbReference type="ARBA" id="ARBA00023136"/>
    </source>
</evidence>
<evidence type="ECO:0000256" key="6">
    <source>
        <dbReference type="RuleBase" id="RU910716"/>
    </source>
</evidence>
<sequence length="159" mass="17797">MFLRFNLLYTVIGSCGGLVVEHAGCKVTDGGFSPTLLCFPRTTCTRAIFAHDKTSGPCRRLDDVLYSCTMGLIFLFTFIDVGSTAPKTQALLYNVFRLVEEAVLLTLWFVWIQGMEWYHWLPLTLVPVLFCLNLLFDGLFTASTRPVKCIAVECAPKSL</sequence>
<proteinExistence type="inferred from homology"/>
<keyword evidence="5 6" id="KW-0472">Membrane</keyword>
<dbReference type="Pfam" id="PF09815">
    <property type="entry name" value="XK-related"/>
    <property type="match status" value="1"/>
</dbReference>
<evidence type="ECO:0000256" key="4">
    <source>
        <dbReference type="ARBA" id="ARBA00022989"/>
    </source>
</evidence>
<dbReference type="PROSITE" id="PS51257">
    <property type="entry name" value="PROKAR_LIPOPROTEIN"/>
    <property type="match status" value="1"/>
</dbReference>
<keyword evidence="3 6" id="KW-0812">Transmembrane</keyword>
<reference evidence="8 9" key="1">
    <citation type="submission" date="2023-11" db="EMBL/GenBank/DDBJ databases">
        <title>Halocaridina rubra genome assembly.</title>
        <authorList>
            <person name="Smith C."/>
        </authorList>
    </citation>
    <scope>NUCLEOTIDE SEQUENCE [LARGE SCALE GENOMIC DNA]</scope>
    <source>
        <strain evidence="8">EP-1</strain>
        <tissue evidence="8">Whole</tissue>
    </source>
</reference>
<evidence type="ECO:0000256" key="2">
    <source>
        <dbReference type="ARBA" id="ARBA00008789"/>
    </source>
</evidence>
<keyword evidence="4 6" id="KW-1133">Transmembrane helix</keyword>
<evidence type="ECO:0000256" key="7">
    <source>
        <dbReference type="SAM" id="SignalP"/>
    </source>
</evidence>
<dbReference type="InterPro" id="IPR018629">
    <property type="entry name" value="XK-rel"/>
</dbReference>
<feature type="transmembrane region" description="Helical" evidence="6">
    <location>
        <begin position="117"/>
        <end position="136"/>
    </location>
</feature>
<dbReference type="EMBL" id="JAXCGZ010009791">
    <property type="protein sequence ID" value="KAK7076195.1"/>
    <property type="molecule type" value="Genomic_DNA"/>
</dbReference>
<protein>
    <recommendedName>
        <fullName evidence="6">XK-related protein</fullName>
    </recommendedName>
</protein>
<dbReference type="AlphaFoldDB" id="A0AAN9A8N9"/>
<organism evidence="8 9">
    <name type="scientific">Halocaridina rubra</name>
    <name type="common">Hawaiian red shrimp</name>
    <dbReference type="NCBI Taxonomy" id="373956"/>
    <lineage>
        <taxon>Eukaryota</taxon>
        <taxon>Metazoa</taxon>
        <taxon>Ecdysozoa</taxon>
        <taxon>Arthropoda</taxon>
        <taxon>Crustacea</taxon>
        <taxon>Multicrustacea</taxon>
        <taxon>Malacostraca</taxon>
        <taxon>Eumalacostraca</taxon>
        <taxon>Eucarida</taxon>
        <taxon>Decapoda</taxon>
        <taxon>Pleocyemata</taxon>
        <taxon>Caridea</taxon>
        <taxon>Atyoidea</taxon>
        <taxon>Atyidae</taxon>
        <taxon>Halocaridina</taxon>
    </lineage>
</organism>